<evidence type="ECO:0000313" key="1">
    <source>
        <dbReference type="EMBL" id="NMC63865.1"/>
    </source>
</evidence>
<dbReference type="InterPro" id="IPR018247">
    <property type="entry name" value="EF_Hand_1_Ca_BS"/>
</dbReference>
<dbReference type="PROSITE" id="PS00018">
    <property type="entry name" value="EF_HAND_1"/>
    <property type="match status" value="1"/>
</dbReference>
<organism evidence="1 2">
    <name type="scientific">SAR324 cluster bacterium</name>
    <dbReference type="NCBI Taxonomy" id="2024889"/>
    <lineage>
        <taxon>Bacteria</taxon>
        <taxon>Deltaproteobacteria</taxon>
        <taxon>SAR324 cluster</taxon>
    </lineage>
</organism>
<name>A0A7X9IKN1_9DELT</name>
<evidence type="ECO:0000313" key="2">
    <source>
        <dbReference type="Proteomes" id="UP000524246"/>
    </source>
</evidence>
<dbReference type="AlphaFoldDB" id="A0A7X9IKN1"/>
<proteinExistence type="predicted"/>
<sequence length="317" mass="35555">MGKYQSPQIDTAKLEDKLPEQKHLKAAQQELVKLRSQFCTTVEQNVINHMAINFLRTEPGRNKLINCVVEAFKNDRTLLNLSLSDLKKYLNWAKKLGEIASEMESLRISGGKRTLEYLTINQYLARFKEKTEQDYYFSFHSVTDEMLEAYNGYNNCIYTVGNNGSTSFDKSGLDSQFTTAVSNMASRLGTNPDWILKVMAFETGGSFSTSIRNPRSGATGLIQFMPSTAKRLGTSTSALAQMSKIEQLKYVEQYFAPYAGKMNTFEDVCMAVFWPAAIGKDPNTTLFGTGTKAYAQNPLDSNRDGKVTVKEYANRAV</sequence>
<gene>
    <name evidence="1" type="ORF">GYA55_11940</name>
</gene>
<dbReference type="EMBL" id="JAAZON010000545">
    <property type="protein sequence ID" value="NMC63865.1"/>
    <property type="molecule type" value="Genomic_DNA"/>
</dbReference>
<protein>
    <submittedName>
        <fullName evidence="1">Lytic transglycosylase domain-containing protein</fullName>
    </submittedName>
</protein>
<reference evidence="1 2" key="1">
    <citation type="journal article" date="2020" name="Biotechnol. Biofuels">
        <title>New insights from the biogas microbiome by comprehensive genome-resolved metagenomics of nearly 1600 species originating from multiple anaerobic digesters.</title>
        <authorList>
            <person name="Campanaro S."/>
            <person name="Treu L."/>
            <person name="Rodriguez-R L.M."/>
            <person name="Kovalovszki A."/>
            <person name="Ziels R.M."/>
            <person name="Maus I."/>
            <person name="Zhu X."/>
            <person name="Kougias P.G."/>
            <person name="Basile A."/>
            <person name="Luo G."/>
            <person name="Schluter A."/>
            <person name="Konstantinidis K.T."/>
            <person name="Angelidaki I."/>
        </authorList>
    </citation>
    <scope>NUCLEOTIDE SEQUENCE [LARGE SCALE GENOMIC DNA]</scope>
    <source>
        <strain evidence="1">AS27yjCOA_65</strain>
    </source>
</reference>
<dbReference type="Proteomes" id="UP000524246">
    <property type="component" value="Unassembled WGS sequence"/>
</dbReference>
<accession>A0A7X9IKN1</accession>
<dbReference type="InterPro" id="IPR023346">
    <property type="entry name" value="Lysozyme-like_dom_sf"/>
</dbReference>
<dbReference type="SUPFAM" id="SSF53955">
    <property type="entry name" value="Lysozyme-like"/>
    <property type="match status" value="1"/>
</dbReference>
<comment type="caution">
    <text evidence="1">The sequence shown here is derived from an EMBL/GenBank/DDBJ whole genome shotgun (WGS) entry which is preliminary data.</text>
</comment>
<dbReference type="Gene3D" id="1.10.530.10">
    <property type="match status" value="1"/>
</dbReference>